<dbReference type="InterPro" id="IPR005119">
    <property type="entry name" value="LysR_subst-bd"/>
</dbReference>
<comment type="caution">
    <text evidence="6">The sequence shown here is derived from an EMBL/GenBank/DDBJ whole genome shotgun (WGS) entry which is preliminary data.</text>
</comment>
<evidence type="ECO:0000313" key="6">
    <source>
        <dbReference type="EMBL" id="MDF8266179.1"/>
    </source>
</evidence>
<evidence type="ECO:0000256" key="2">
    <source>
        <dbReference type="ARBA" id="ARBA00023015"/>
    </source>
</evidence>
<protein>
    <submittedName>
        <fullName evidence="6">LysR family transcriptional regulator</fullName>
    </submittedName>
</protein>
<gene>
    <name evidence="6" type="ORF">P4R38_18160</name>
</gene>
<sequence length="288" mass="30304">MNVDAGLLRSFLVVADEGTVTGAAERLFISQPALSGQVRRLERIVGLTLFERHPGGVRLTPAGATFLPYAEQVLATLERGVADAAAAAGQGTLRLDVLDASLAVPQRVIDRLRQRLPSVVLEITDRGSGEQAVRLRGGTLDLALTAAGRTPTGMTDTPLVAEPLGVAVAGTHRLATAGDVRIAQLADEVHYLPREEFAPEWVTLVTAACEQAGFTPRLLPLRSESTDAPMHRVAAGECVAVSLLSTTVPPGVVMCPLADAPAYRWVARTSERHGALVGSATEALRGMV</sequence>
<keyword evidence="4" id="KW-0804">Transcription</keyword>
<dbReference type="PANTHER" id="PTHR30346:SF0">
    <property type="entry name" value="HCA OPERON TRANSCRIPTIONAL ACTIVATOR HCAR"/>
    <property type="match status" value="1"/>
</dbReference>
<keyword evidence="3" id="KW-0238">DNA-binding</keyword>
<name>A0ABT6CBA6_9MICO</name>
<dbReference type="RefSeq" id="WP_277193400.1">
    <property type="nucleotide sequence ID" value="NZ_JAROAV010000051.1"/>
</dbReference>
<dbReference type="PROSITE" id="PS50931">
    <property type="entry name" value="HTH_LYSR"/>
    <property type="match status" value="1"/>
</dbReference>
<dbReference type="PRINTS" id="PR00039">
    <property type="entry name" value="HTHLYSR"/>
</dbReference>
<reference evidence="6 7" key="1">
    <citation type="submission" date="2023-03" db="EMBL/GenBank/DDBJ databases">
        <title>YIM 133296 draft genome.</title>
        <authorList>
            <person name="Xiong L."/>
        </authorList>
    </citation>
    <scope>NUCLEOTIDE SEQUENCE [LARGE SCALE GENOMIC DNA]</scope>
    <source>
        <strain evidence="6 7">YIM 133296</strain>
    </source>
</reference>
<feature type="domain" description="HTH lysR-type" evidence="5">
    <location>
        <begin position="1"/>
        <end position="60"/>
    </location>
</feature>
<dbReference type="Gene3D" id="3.40.190.10">
    <property type="entry name" value="Periplasmic binding protein-like II"/>
    <property type="match status" value="2"/>
</dbReference>
<accession>A0ABT6CBA6</accession>
<dbReference type="InterPro" id="IPR036388">
    <property type="entry name" value="WH-like_DNA-bd_sf"/>
</dbReference>
<evidence type="ECO:0000256" key="1">
    <source>
        <dbReference type="ARBA" id="ARBA00009437"/>
    </source>
</evidence>
<evidence type="ECO:0000259" key="5">
    <source>
        <dbReference type="PROSITE" id="PS50931"/>
    </source>
</evidence>
<organism evidence="6 7">
    <name type="scientific">Luteipulveratus flavus</name>
    <dbReference type="NCBI Taxonomy" id="3031728"/>
    <lineage>
        <taxon>Bacteria</taxon>
        <taxon>Bacillati</taxon>
        <taxon>Actinomycetota</taxon>
        <taxon>Actinomycetes</taxon>
        <taxon>Micrococcales</taxon>
        <taxon>Dermacoccaceae</taxon>
        <taxon>Luteipulveratus</taxon>
    </lineage>
</organism>
<proteinExistence type="inferred from homology"/>
<dbReference type="Pfam" id="PF00126">
    <property type="entry name" value="HTH_1"/>
    <property type="match status" value="1"/>
</dbReference>
<dbReference type="InterPro" id="IPR036390">
    <property type="entry name" value="WH_DNA-bd_sf"/>
</dbReference>
<evidence type="ECO:0000313" key="7">
    <source>
        <dbReference type="Proteomes" id="UP001528912"/>
    </source>
</evidence>
<comment type="similarity">
    <text evidence="1">Belongs to the LysR transcriptional regulatory family.</text>
</comment>
<dbReference type="EMBL" id="JAROAV010000051">
    <property type="protein sequence ID" value="MDF8266179.1"/>
    <property type="molecule type" value="Genomic_DNA"/>
</dbReference>
<evidence type="ECO:0000256" key="3">
    <source>
        <dbReference type="ARBA" id="ARBA00023125"/>
    </source>
</evidence>
<keyword evidence="7" id="KW-1185">Reference proteome</keyword>
<dbReference type="Proteomes" id="UP001528912">
    <property type="component" value="Unassembled WGS sequence"/>
</dbReference>
<dbReference type="Gene3D" id="1.10.10.10">
    <property type="entry name" value="Winged helix-like DNA-binding domain superfamily/Winged helix DNA-binding domain"/>
    <property type="match status" value="1"/>
</dbReference>
<keyword evidence="2" id="KW-0805">Transcription regulation</keyword>
<dbReference type="SUPFAM" id="SSF53850">
    <property type="entry name" value="Periplasmic binding protein-like II"/>
    <property type="match status" value="1"/>
</dbReference>
<dbReference type="CDD" id="cd08414">
    <property type="entry name" value="PBP2_LTTR_aromatics_like"/>
    <property type="match status" value="1"/>
</dbReference>
<dbReference type="InterPro" id="IPR000847">
    <property type="entry name" value="LysR_HTH_N"/>
</dbReference>
<dbReference type="Pfam" id="PF03466">
    <property type="entry name" value="LysR_substrate"/>
    <property type="match status" value="1"/>
</dbReference>
<evidence type="ECO:0000256" key="4">
    <source>
        <dbReference type="ARBA" id="ARBA00023163"/>
    </source>
</evidence>
<dbReference type="SUPFAM" id="SSF46785">
    <property type="entry name" value="Winged helix' DNA-binding domain"/>
    <property type="match status" value="1"/>
</dbReference>
<dbReference type="PANTHER" id="PTHR30346">
    <property type="entry name" value="TRANSCRIPTIONAL DUAL REGULATOR HCAR-RELATED"/>
    <property type="match status" value="1"/>
</dbReference>